<sequence>MVEGVHVSGPMHSLELLPDEEGRAVVRRDWQALRDAGLPSQLDHRGPTNAPHLTVLAAPAIDARAEAVAVEVLGPLLPLRVRAAGLVLLGARRVTVARVVDVEEPLLEAVVRVRAAVPDLPRQGWLPHVTLARRLERGDVQRAVDLLGHEDVVLTLTCLRHWDPTARTVTELARG</sequence>
<organism evidence="1 2">
    <name type="scientific">Nocardioides panaciterrulae</name>
    <dbReference type="NCBI Taxonomy" id="661492"/>
    <lineage>
        <taxon>Bacteria</taxon>
        <taxon>Bacillati</taxon>
        <taxon>Actinomycetota</taxon>
        <taxon>Actinomycetes</taxon>
        <taxon>Propionibacteriales</taxon>
        <taxon>Nocardioidaceae</taxon>
        <taxon>Nocardioides</taxon>
    </lineage>
</organism>
<dbReference type="EMBL" id="JACCBG010000001">
    <property type="protein sequence ID" value="NYD41698.1"/>
    <property type="molecule type" value="Genomic_DNA"/>
</dbReference>
<evidence type="ECO:0000313" key="1">
    <source>
        <dbReference type="EMBL" id="NYD41698.1"/>
    </source>
</evidence>
<evidence type="ECO:0000313" key="2">
    <source>
        <dbReference type="Proteomes" id="UP000535511"/>
    </source>
</evidence>
<evidence type="ECO:0008006" key="3">
    <source>
        <dbReference type="Google" id="ProtNLM"/>
    </source>
</evidence>
<accession>A0A7Y9E5Q3</accession>
<dbReference type="InterPro" id="IPR009097">
    <property type="entry name" value="Cyclic_Pdiesterase"/>
</dbReference>
<dbReference type="SUPFAM" id="SSF55144">
    <property type="entry name" value="LigT-like"/>
    <property type="match status" value="1"/>
</dbReference>
<dbReference type="Gene3D" id="3.90.1140.10">
    <property type="entry name" value="Cyclic phosphodiesterase"/>
    <property type="match status" value="1"/>
</dbReference>
<keyword evidence="2" id="KW-1185">Reference proteome</keyword>
<protein>
    <recommendedName>
        <fullName evidence="3">2'-5' RNA ligase family protein</fullName>
    </recommendedName>
</protein>
<dbReference type="RefSeq" id="WP_179663409.1">
    <property type="nucleotide sequence ID" value="NZ_JACCBG010000001.1"/>
</dbReference>
<name>A0A7Y9E5Q3_9ACTN</name>
<dbReference type="Pfam" id="PF13563">
    <property type="entry name" value="2_5_RNA_ligase2"/>
    <property type="match status" value="1"/>
</dbReference>
<gene>
    <name evidence="1" type="ORF">BJZ21_001781</name>
</gene>
<dbReference type="Proteomes" id="UP000535511">
    <property type="component" value="Unassembled WGS sequence"/>
</dbReference>
<proteinExistence type="predicted"/>
<reference evidence="1 2" key="1">
    <citation type="submission" date="2020-07" db="EMBL/GenBank/DDBJ databases">
        <title>Sequencing the genomes of 1000 actinobacteria strains.</title>
        <authorList>
            <person name="Klenk H.-P."/>
        </authorList>
    </citation>
    <scope>NUCLEOTIDE SEQUENCE [LARGE SCALE GENOMIC DNA]</scope>
    <source>
        <strain evidence="1 2">DSM 21350</strain>
    </source>
</reference>
<dbReference type="AlphaFoldDB" id="A0A7Y9E5Q3"/>
<comment type="caution">
    <text evidence="1">The sequence shown here is derived from an EMBL/GenBank/DDBJ whole genome shotgun (WGS) entry which is preliminary data.</text>
</comment>